<keyword evidence="2 3" id="KW-0456">Lyase</keyword>
<comment type="cofactor">
    <cofactor evidence="3">
        <name>FMN</name>
        <dbReference type="ChEBI" id="CHEBI:58210"/>
    </cofactor>
    <text evidence="3">Binds 1 FMN per subunit.</text>
</comment>
<dbReference type="InterPro" id="IPR036551">
    <property type="entry name" value="Flavin_trans-like"/>
</dbReference>
<feature type="binding site" evidence="3">
    <location>
        <position position="325"/>
    </location>
    <ligand>
        <name>CTP</name>
        <dbReference type="ChEBI" id="CHEBI:37563"/>
    </ligand>
</feature>
<comment type="caution">
    <text evidence="7">The sequence shown here is derived from an EMBL/GenBank/DDBJ whole genome shotgun (WGS) entry which is preliminary data.</text>
</comment>
<keyword evidence="3" id="KW-0460">Magnesium</keyword>
<keyword evidence="3" id="KW-0511">Multifunctional enzyme</keyword>
<dbReference type="UniPathway" id="UPA00241">
    <property type="reaction ID" value="UER00353"/>
</dbReference>
<feature type="binding site" evidence="3">
    <location>
        <position position="343"/>
    </location>
    <ligand>
        <name>CTP</name>
        <dbReference type="ChEBI" id="CHEBI:37563"/>
    </ligand>
</feature>
<dbReference type="EC" id="4.1.1.36" evidence="3"/>
<dbReference type="InterPro" id="IPR003382">
    <property type="entry name" value="Flavoprotein"/>
</dbReference>
<evidence type="ECO:0000259" key="5">
    <source>
        <dbReference type="Pfam" id="PF02441"/>
    </source>
</evidence>
<comment type="similarity">
    <text evidence="3 4">In the C-terminal section; belongs to the PPC synthetase family.</text>
</comment>
<dbReference type="Gene3D" id="3.40.50.1950">
    <property type="entry name" value="Flavin prenyltransferase-like"/>
    <property type="match status" value="1"/>
</dbReference>
<dbReference type="SUPFAM" id="SSF52507">
    <property type="entry name" value="Homo-oligomeric flavin-containing Cys decarboxylases, HFCD"/>
    <property type="match status" value="1"/>
</dbReference>
<dbReference type="InterPro" id="IPR035929">
    <property type="entry name" value="CoaB-like_sf"/>
</dbReference>
<dbReference type="Proteomes" id="UP000027821">
    <property type="component" value="Unassembled WGS sequence"/>
</dbReference>
<evidence type="ECO:0000313" key="8">
    <source>
        <dbReference type="Proteomes" id="UP000027821"/>
    </source>
</evidence>
<dbReference type="GO" id="GO:0071513">
    <property type="term" value="C:phosphopantothenoylcysteine decarboxylase complex"/>
    <property type="evidence" value="ECO:0007669"/>
    <property type="project" value="TreeGrafter"/>
</dbReference>
<accession>A0A074L517</accession>
<dbReference type="GO" id="GO:0046872">
    <property type="term" value="F:metal ion binding"/>
    <property type="evidence" value="ECO:0007669"/>
    <property type="project" value="UniProtKB-KW"/>
</dbReference>
<dbReference type="eggNOG" id="COG0452">
    <property type="taxonomic scope" value="Bacteria"/>
</dbReference>
<feature type="region of interest" description="Phosphopantothenoylcysteine decarboxylase" evidence="3">
    <location>
        <begin position="1"/>
        <end position="190"/>
    </location>
</feature>
<dbReference type="InterPro" id="IPR005252">
    <property type="entry name" value="CoaBC"/>
</dbReference>
<dbReference type="GO" id="GO:0015941">
    <property type="term" value="P:pantothenate catabolic process"/>
    <property type="evidence" value="ECO:0007669"/>
    <property type="project" value="InterPro"/>
</dbReference>
<feature type="domain" description="Flavoprotein" evidence="5">
    <location>
        <begin position="6"/>
        <end position="178"/>
    </location>
</feature>
<keyword evidence="1 3" id="KW-0210">Decarboxylase</keyword>
<dbReference type="EC" id="6.3.2.5" evidence="3"/>
<sequence length="402" mass="43660">MQLQGKKILLGVTGSIAAYKAAHLTRLLIKEGAEVQIIMSTSALDFITPLTLSTLSKKPVLHTFYDPKTGSWNNHVELGLWADLFLVAPISAHTISKFAQGTCDNLLAAAYLSARCKIMVAPAMDLDMYQHPSVKTNLDTLSSYGNIILEAEEGELASGLSGQGRLMEPEHIVEKVVSFFDKKKDLTGKEVLLTAGPTNEAIDPVRFIGNHSSGKMGIAIAYELAEQGALVNLILGPSHIPVDHPLIKVFKVSSASEMYQSCQQHHLSADICIFAAAVADYTPETVATEKIKKSEDEIILKLKKNVDIAASLGKVKAPGQIHIGFALETQNEEINALSKLKNKNFDMVVLNSMRDSGAGFQHDTNKVTFYFKNGDRQNLALLSKKEVAAHIVTAIKSLTPPN</sequence>
<feature type="binding site" evidence="3">
    <location>
        <position position="280"/>
    </location>
    <ligand>
        <name>CTP</name>
        <dbReference type="ChEBI" id="CHEBI:37563"/>
    </ligand>
</feature>
<dbReference type="NCBIfam" id="TIGR00521">
    <property type="entry name" value="coaBC_dfp"/>
    <property type="match status" value="1"/>
</dbReference>
<dbReference type="OrthoDB" id="9802554at2"/>
<dbReference type="HAMAP" id="MF_02225">
    <property type="entry name" value="CoaBC"/>
    <property type="match status" value="1"/>
</dbReference>
<comment type="cofactor">
    <cofactor evidence="3">
        <name>Mg(2+)</name>
        <dbReference type="ChEBI" id="CHEBI:18420"/>
    </cofactor>
</comment>
<dbReference type="GO" id="GO:0004633">
    <property type="term" value="F:phosphopantothenoylcysteine decarboxylase activity"/>
    <property type="evidence" value="ECO:0007669"/>
    <property type="project" value="UniProtKB-UniRule"/>
</dbReference>
<keyword evidence="3 4" id="KW-0436">Ligase</keyword>
<evidence type="ECO:0000259" key="6">
    <source>
        <dbReference type="Pfam" id="PF04127"/>
    </source>
</evidence>
<feature type="binding site" evidence="3">
    <location>
        <position position="290"/>
    </location>
    <ligand>
        <name>CTP</name>
        <dbReference type="ChEBI" id="CHEBI:37563"/>
    </ligand>
</feature>
<comment type="catalytic activity">
    <reaction evidence="3 4">
        <text>(R)-4'-phosphopantothenate + L-cysteine + CTP = N-[(R)-4-phosphopantothenoyl]-L-cysteine + CMP + diphosphate + H(+)</text>
        <dbReference type="Rhea" id="RHEA:19397"/>
        <dbReference type="ChEBI" id="CHEBI:10986"/>
        <dbReference type="ChEBI" id="CHEBI:15378"/>
        <dbReference type="ChEBI" id="CHEBI:33019"/>
        <dbReference type="ChEBI" id="CHEBI:35235"/>
        <dbReference type="ChEBI" id="CHEBI:37563"/>
        <dbReference type="ChEBI" id="CHEBI:59458"/>
        <dbReference type="ChEBI" id="CHEBI:60377"/>
        <dbReference type="EC" id="6.3.2.5"/>
    </reaction>
</comment>
<evidence type="ECO:0000256" key="4">
    <source>
        <dbReference type="RuleBase" id="RU364078"/>
    </source>
</evidence>
<dbReference type="STRING" id="1048983.EL17_04475"/>
<comment type="caution">
    <text evidence="3">Lacks conserved residue(s) required for the propagation of feature annotation.</text>
</comment>
<dbReference type="InterPro" id="IPR007085">
    <property type="entry name" value="DNA/pantothenate-metab_flavo_C"/>
</dbReference>
<dbReference type="Pfam" id="PF02441">
    <property type="entry name" value="Flavoprotein"/>
    <property type="match status" value="1"/>
</dbReference>
<name>A0A074L517_9BACT</name>
<protein>
    <recommendedName>
        <fullName evidence="3">Coenzyme A biosynthesis bifunctional protein CoaBC</fullName>
    </recommendedName>
    <alternativeName>
        <fullName evidence="3">DNA/pantothenate metabolism flavoprotein</fullName>
    </alternativeName>
    <alternativeName>
        <fullName evidence="3">Phosphopantothenoylcysteine synthetase/decarboxylase</fullName>
        <shortName evidence="3">PPCS-PPCDC</shortName>
    </alternativeName>
    <domain>
        <recommendedName>
            <fullName evidence="3">Phosphopantothenoylcysteine decarboxylase</fullName>
            <shortName evidence="3">PPC decarboxylase</shortName>
            <shortName evidence="3">PPC-DC</shortName>
            <ecNumber evidence="3">4.1.1.36</ecNumber>
        </recommendedName>
        <alternativeName>
            <fullName evidence="3">CoaC</fullName>
        </alternativeName>
    </domain>
    <domain>
        <recommendedName>
            <fullName evidence="3">Phosphopantothenate--cysteine ligase</fullName>
            <ecNumber evidence="3">6.3.2.5</ecNumber>
        </recommendedName>
        <alternativeName>
            <fullName evidence="3">CoaB</fullName>
        </alternativeName>
        <alternativeName>
            <fullName evidence="3">Phosphopantothenoylcysteine synthetase</fullName>
            <shortName evidence="3">PPC synthetase</shortName>
            <shortName evidence="3">PPC-S</shortName>
        </alternativeName>
    </domain>
</protein>
<comment type="function">
    <text evidence="4">Catalyzes two steps in the biosynthesis of coenzyme A. In the first step cysteine is conjugated to 4'-phosphopantothenate to form 4-phosphopantothenoylcysteine, in the latter compound is decarboxylated to form 4'-phosphopantotheine.</text>
</comment>
<dbReference type="RefSeq" id="WP_035071327.1">
    <property type="nucleotide sequence ID" value="NZ_JMIH01000014.1"/>
</dbReference>
<feature type="binding site" evidence="3">
    <location>
        <position position="339"/>
    </location>
    <ligand>
        <name>CTP</name>
        <dbReference type="ChEBI" id="CHEBI:37563"/>
    </ligand>
</feature>
<keyword evidence="3 4" id="KW-0285">Flavoprotein</keyword>
<organism evidence="7 8">
    <name type="scientific">Anditalea andensis</name>
    <dbReference type="NCBI Taxonomy" id="1048983"/>
    <lineage>
        <taxon>Bacteria</taxon>
        <taxon>Pseudomonadati</taxon>
        <taxon>Bacteroidota</taxon>
        <taxon>Cytophagia</taxon>
        <taxon>Cytophagales</taxon>
        <taxon>Cytophagaceae</taxon>
        <taxon>Anditalea</taxon>
    </lineage>
</organism>
<gene>
    <name evidence="3" type="primary">coaBC</name>
    <name evidence="7" type="ORF">EL17_04475</name>
</gene>
<dbReference type="PANTHER" id="PTHR14359">
    <property type="entry name" value="HOMO-OLIGOMERIC FLAVIN CONTAINING CYS DECARBOXYLASE FAMILY"/>
    <property type="match status" value="1"/>
</dbReference>
<dbReference type="Gene3D" id="3.40.50.10300">
    <property type="entry name" value="CoaB-like"/>
    <property type="match status" value="1"/>
</dbReference>
<evidence type="ECO:0000256" key="1">
    <source>
        <dbReference type="ARBA" id="ARBA00022793"/>
    </source>
</evidence>
<keyword evidence="3 4" id="KW-0288">FMN</keyword>
<evidence type="ECO:0000313" key="7">
    <source>
        <dbReference type="EMBL" id="KEO74938.1"/>
    </source>
</evidence>
<dbReference type="AlphaFoldDB" id="A0A074L517"/>
<dbReference type="GO" id="GO:0015937">
    <property type="term" value="P:coenzyme A biosynthetic process"/>
    <property type="evidence" value="ECO:0007669"/>
    <property type="project" value="UniProtKB-UniRule"/>
</dbReference>
<dbReference type="Pfam" id="PF04127">
    <property type="entry name" value="DFP"/>
    <property type="match status" value="1"/>
</dbReference>
<comment type="function">
    <text evidence="3">Catalyzes two sequential steps in the biosynthesis of coenzyme A. In the first step cysteine is conjugated to 4'-phosphopantothenate to form 4-phosphopantothenoylcysteine. In the second step the latter compound is decarboxylated to form 4'-phosphopantotheine.</text>
</comment>
<keyword evidence="8" id="KW-1185">Reference proteome</keyword>
<keyword evidence="3" id="KW-0479">Metal-binding</keyword>
<evidence type="ECO:0000256" key="2">
    <source>
        <dbReference type="ARBA" id="ARBA00023239"/>
    </source>
</evidence>
<feature type="domain" description="DNA/pantothenate metabolism flavoprotein C-terminal" evidence="6">
    <location>
        <begin position="186"/>
        <end position="397"/>
    </location>
</feature>
<dbReference type="SUPFAM" id="SSF102645">
    <property type="entry name" value="CoaB-like"/>
    <property type="match status" value="1"/>
</dbReference>
<evidence type="ECO:0000256" key="3">
    <source>
        <dbReference type="HAMAP-Rule" id="MF_02225"/>
    </source>
</evidence>
<dbReference type="EMBL" id="JMIH01000014">
    <property type="protein sequence ID" value="KEO74938.1"/>
    <property type="molecule type" value="Genomic_DNA"/>
</dbReference>
<comment type="similarity">
    <text evidence="3 4">In the N-terminal section; belongs to the HFCD (homo-oligomeric flavin containing Cys decarboxylase) superfamily.</text>
</comment>
<proteinExistence type="inferred from homology"/>
<dbReference type="GO" id="GO:0004632">
    <property type="term" value="F:phosphopantothenate--cysteine ligase activity"/>
    <property type="evidence" value="ECO:0007669"/>
    <property type="project" value="UniProtKB-UniRule"/>
</dbReference>
<comment type="pathway">
    <text evidence="3 4">Cofactor biosynthesis; coenzyme A biosynthesis; CoA from (R)-pantothenate: step 2/5.</text>
</comment>
<comment type="catalytic activity">
    <reaction evidence="3 4">
        <text>N-[(R)-4-phosphopantothenoyl]-L-cysteine + H(+) = (R)-4'-phosphopantetheine + CO2</text>
        <dbReference type="Rhea" id="RHEA:16793"/>
        <dbReference type="ChEBI" id="CHEBI:15378"/>
        <dbReference type="ChEBI" id="CHEBI:16526"/>
        <dbReference type="ChEBI" id="CHEBI:59458"/>
        <dbReference type="ChEBI" id="CHEBI:61723"/>
        <dbReference type="EC" id="4.1.1.36"/>
    </reaction>
</comment>
<reference evidence="7 8" key="1">
    <citation type="submission" date="2014-04" db="EMBL/GenBank/DDBJ databases">
        <title>Characterization and application of a salt tolerant electro-active bacterium.</title>
        <authorList>
            <person name="Yang L."/>
            <person name="Wei S."/>
            <person name="Tay Q.X.M."/>
        </authorList>
    </citation>
    <scope>NUCLEOTIDE SEQUENCE [LARGE SCALE GENOMIC DNA]</scope>
    <source>
        <strain evidence="7 8">LY1</strain>
    </source>
</reference>
<feature type="region of interest" description="Phosphopantothenate--cysteine ligase" evidence="3">
    <location>
        <begin position="191"/>
        <end position="402"/>
    </location>
</feature>
<dbReference type="PANTHER" id="PTHR14359:SF6">
    <property type="entry name" value="PHOSPHOPANTOTHENOYLCYSTEINE DECARBOXYLASE"/>
    <property type="match status" value="1"/>
</dbReference>
<dbReference type="GO" id="GO:0010181">
    <property type="term" value="F:FMN binding"/>
    <property type="evidence" value="ECO:0007669"/>
    <property type="project" value="UniProtKB-UniRule"/>
</dbReference>
<comment type="pathway">
    <text evidence="3 4">Cofactor biosynthesis; coenzyme A biosynthesis; CoA from (R)-pantothenate: step 3/5.</text>
</comment>